<proteinExistence type="inferred from homology"/>
<dbReference type="InterPro" id="IPR007235">
    <property type="entry name" value="Glyco_trans_28_C"/>
</dbReference>
<comment type="subcellular location">
    <subcellularLocation>
        <location evidence="5">Plastid</location>
        <location evidence="5">Chloroplast membrane</location>
    </subcellularLocation>
</comment>
<dbReference type="InterPro" id="IPR050519">
    <property type="entry name" value="Glycosyltransf_28_UgtP"/>
</dbReference>
<dbReference type="GO" id="GO:0031969">
    <property type="term" value="C:chloroplast membrane"/>
    <property type="evidence" value="ECO:0007669"/>
    <property type="project" value="UniProtKB-SubCell"/>
</dbReference>
<feature type="chain" id="PRO_5042198608" description="monogalactosyldiacylglycerol synthase" evidence="7">
    <location>
        <begin position="19"/>
        <end position="791"/>
    </location>
</feature>
<evidence type="ECO:0000313" key="10">
    <source>
        <dbReference type="EMBL" id="KAK1737256.1"/>
    </source>
</evidence>
<keyword evidence="7" id="KW-0732">Signal</keyword>
<dbReference type="InterPro" id="IPR036509">
    <property type="entry name" value="Met_Sox_Rdtase_MsrA_sf"/>
</dbReference>
<dbReference type="GO" id="GO:0008113">
    <property type="term" value="F:peptide-methionine (S)-S-oxide reductase activity"/>
    <property type="evidence" value="ECO:0007669"/>
    <property type="project" value="InterPro"/>
</dbReference>
<feature type="signal peptide" evidence="7">
    <location>
        <begin position="1"/>
        <end position="18"/>
    </location>
</feature>
<dbReference type="GO" id="GO:0009247">
    <property type="term" value="P:glycolipid biosynthetic process"/>
    <property type="evidence" value="ECO:0007669"/>
    <property type="project" value="InterPro"/>
</dbReference>
<keyword evidence="11" id="KW-1185">Reference proteome</keyword>
<name>A0AAD8Y0D9_9STRA</name>
<dbReference type="EC" id="2.4.1.46" evidence="2"/>
<evidence type="ECO:0000256" key="6">
    <source>
        <dbReference type="SAM" id="MobiDB-lite"/>
    </source>
</evidence>
<dbReference type="Proteomes" id="UP001224775">
    <property type="component" value="Unassembled WGS sequence"/>
</dbReference>
<feature type="region of interest" description="Disordered" evidence="6">
    <location>
        <begin position="768"/>
        <end position="791"/>
    </location>
</feature>
<feature type="compositionally biased region" description="Basic and acidic residues" evidence="6">
    <location>
        <begin position="768"/>
        <end position="779"/>
    </location>
</feature>
<dbReference type="GO" id="GO:0046509">
    <property type="term" value="F:1,2-diacylglycerol 3-beta-galactosyltransferase activity"/>
    <property type="evidence" value="ECO:0007669"/>
    <property type="project" value="UniProtKB-EC"/>
</dbReference>
<dbReference type="Gene3D" id="3.40.50.2000">
    <property type="entry name" value="Glycogen Phosphorylase B"/>
    <property type="match status" value="1"/>
</dbReference>
<evidence type="ECO:0000256" key="4">
    <source>
        <dbReference type="ARBA" id="ARBA00022679"/>
    </source>
</evidence>
<dbReference type="Pfam" id="PF06925">
    <property type="entry name" value="MGDG_synth"/>
    <property type="match status" value="1"/>
</dbReference>
<feature type="domain" description="Diacylglycerol glucosyltransferase N-terminal" evidence="9">
    <location>
        <begin position="347"/>
        <end position="539"/>
    </location>
</feature>
<evidence type="ECO:0000256" key="2">
    <source>
        <dbReference type="ARBA" id="ARBA00012615"/>
    </source>
</evidence>
<dbReference type="InterPro" id="IPR009695">
    <property type="entry name" value="Diacylglyc_glucosyltr_N"/>
</dbReference>
<dbReference type="AlphaFoldDB" id="A0AAD8Y0D9"/>
<gene>
    <name evidence="10" type="ORF">QTG54_012123</name>
</gene>
<dbReference type="PANTHER" id="PTHR43025">
    <property type="entry name" value="MONOGALACTOSYLDIACYLGLYCEROL SYNTHASE"/>
    <property type="match status" value="1"/>
</dbReference>
<accession>A0AAD8Y0D9</accession>
<evidence type="ECO:0000259" key="8">
    <source>
        <dbReference type="Pfam" id="PF04101"/>
    </source>
</evidence>
<evidence type="ECO:0000256" key="7">
    <source>
        <dbReference type="SAM" id="SignalP"/>
    </source>
</evidence>
<dbReference type="EMBL" id="JATAAI010000026">
    <property type="protein sequence ID" value="KAK1737256.1"/>
    <property type="molecule type" value="Genomic_DNA"/>
</dbReference>
<dbReference type="Gene3D" id="3.30.1060.10">
    <property type="entry name" value="Peptide methionine sulphoxide reductase MsrA"/>
    <property type="match status" value="1"/>
</dbReference>
<dbReference type="Pfam" id="PF04101">
    <property type="entry name" value="Glyco_tran_28_C"/>
    <property type="match status" value="1"/>
</dbReference>
<reference evidence="10" key="1">
    <citation type="submission" date="2023-06" db="EMBL/GenBank/DDBJ databases">
        <title>Survivors Of The Sea: Transcriptome response of Skeletonema marinoi to long-term dormancy.</title>
        <authorList>
            <person name="Pinder M.I.M."/>
            <person name="Kourtchenko O."/>
            <person name="Robertson E.K."/>
            <person name="Larsson T."/>
            <person name="Maumus F."/>
            <person name="Osuna-Cruz C.M."/>
            <person name="Vancaester E."/>
            <person name="Stenow R."/>
            <person name="Vandepoele K."/>
            <person name="Ploug H."/>
            <person name="Bruchert V."/>
            <person name="Godhe A."/>
            <person name="Topel M."/>
        </authorList>
    </citation>
    <scope>NUCLEOTIDE SEQUENCE</scope>
    <source>
        <strain evidence="10">R05AC</strain>
    </source>
</reference>
<keyword evidence="4 10" id="KW-0808">Transferase</keyword>
<protein>
    <recommendedName>
        <fullName evidence="2">monogalactosyldiacylglycerol synthase</fullName>
        <ecNumber evidence="2">2.4.1.46</ecNumber>
    </recommendedName>
</protein>
<evidence type="ECO:0000256" key="5">
    <source>
        <dbReference type="ARBA" id="ARBA00046299"/>
    </source>
</evidence>
<evidence type="ECO:0000259" key="9">
    <source>
        <dbReference type="Pfam" id="PF06925"/>
    </source>
</evidence>
<evidence type="ECO:0000256" key="1">
    <source>
        <dbReference type="ARBA" id="ARBA00006962"/>
    </source>
</evidence>
<dbReference type="PANTHER" id="PTHR43025:SF3">
    <property type="entry name" value="MONOGALACTOSYLDIACYLGLYCEROL SYNTHASE 1, CHLOROPLASTIC"/>
    <property type="match status" value="1"/>
</dbReference>
<organism evidence="10 11">
    <name type="scientific">Skeletonema marinoi</name>
    <dbReference type="NCBI Taxonomy" id="267567"/>
    <lineage>
        <taxon>Eukaryota</taxon>
        <taxon>Sar</taxon>
        <taxon>Stramenopiles</taxon>
        <taxon>Ochrophyta</taxon>
        <taxon>Bacillariophyta</taxon>
        <taxon>Coscinodiscophyceae</taxon>
        <taxon>Thalassiosirophycidae</taxon>
        <taxon>Thalassiosirales</taxon>
        <taxon>Skeletonemataceae</taxon>
        <taxon>Skeletonema</taxon>
        <taxon>Skeletonema marinoi-dohrnii complex</taxon>
    </lineage>
</organism>
<sequence length="791" mass="86686">MKTVYFLLSLCLASPASAYTAPKPNKPTTISHRRAFLSKIAGATIAATSAVTLNPNSASAADDNLQNVYWGAGCYWHVQHEFILAERSILGRKDNELTSLTGYAGGFKTDSEGRVCYHNFQSIADYGKFGHGEVVGMTIPESKVEDFAVEYFKLFGDKGERADPMDKGGEYRSLLGLPGGSKHPAFAQVEAAGKARGMTLVDGKGNDPDTLGKRLVYVYDSNKFPFYQAEFYHQYHNDFLTPAYGKEYNNLAEAALEDGRIKITGCPDRVKATSLMNKVKHNETTVLAWIAGLVATAFQPSTVSRQVLRPVKTQAYKQSSTSLLSSAAADEDVATIQILMSDTGGGHRASANALRDAFNVLHETEPDRFPLKIHCDIVDIYTDYGPFFPYNQYVALYKIMAEYSFLWKWFYEFGSTPLGLWLNENALELSCFEPFQDCLTRNPFDSSKNDKRADMVVSVHPLCQDLPLKILSSLDSNGASRSEGRVTPFVTVVTDLGGAHPTWFNEGVDKCFVPSDVLKKAAMDRQVKENQIVQYGLPIRRGFWRFGADYTGSPEEQDEATEMEGVHHKPTIRESLGLKDMTTVLIVGGGDGMGGIIAQAQAVGEKLQSLAASTNENYQMVVVCGNNKAAQTTLSPPQTNWGADIEVNVQGFVNNMDEYMRASDILITKAGPGTIAEASICGLPCILSSFLPGQEEGNVPYVEENGFGCYRGSVDGMAETVQEWLASPSKLEQMRDNALVAARPDATLDIARDLADMVYVRKEELKKGGGANSKKETQTKTKSIQYGMGPF</sequence>
<evidence type="ECO:0000313" key="11">
    <source>
        <dbReference type="Proteomes" id="UP001224775"/>
    </source>
</evidence>
<keyword evidence="3 10" id="KW-0328">Glycosyltransferase</keyword>
<dbReference type="SUPFAM" id="SSF53756">
    <property type="entry name" value="UDP-Glycosyltransferase/glycogen phosphorylase"/>
    <property type="match status" value="1"/>
</dbReference>
<comment type="similarity">
    <text evidence="1">Belongs to the glycosyltransferase 28 family.</text>
</comment>
<comment type="caution">
    <text evidence="10">The sequence shown here is derived from an EMBL/GenBank/DDBJ whole genome shotgun (WGS) entry which is preliminary data.</text>
</comment>
<feature type="domain" description="Glycosyl transferase family 28 C-terminal" evidence="8">
    <location>
        <begin position="583"/>
        <end position="738"/>
    </location>
</feature>
<evidence type="ECO:0000256" key="3">
    <source>
        <dbReference type="ARBA" id="ARBA00022676"/>
    </source>
</evidence>